<evidence type="ECO:0000256" key="1">
    <source>
        <dbReference type="ARBA" id="ARBA00009437"/>
    </source>
</evidence>
<name>A0ABQ3G657_9BURK</name>
<keyword evidence="3" id="KW-0238">DNA-binding</keyword>
<dbReference type="RefSeq" id="WP_189688951.1">
    <property type="nucleotide sequence ID" value="NZ_BMYK01000016.1"/>
</dbReference>
<dbReference type="SUPFAM" id="SSF46785">
    <property type="entry name" value="Winged helix' DNA-binding domain"/>
    <property type="match status" value="1"/>
</dbReference>
<dbReference type="PANTHER" id="PTHR30118">
    <property type="entry name" value="HTH-TYPE TRANSCRIPTIONAL REGULATOR LEUO-RELATED"/>
    <property type="match status" value="1"/>
</dbReference>
<evidence type="ECO:0000313" key="6">
    <source>
        <dbReference type="EMBL" id="GHC92734.1"/>
    </source>
</evidence>
<dbReference type="InterPro" id="IPR036390">
    <property type="entry name" value="WH_DNA-bd_sf"/>
</dbReference>
<dbReference type="SUPFAM" id="SSF53850">
    <property type="entry name" value="Periplasmic binding protein-like II"/>
    <property type="match status" value="1"/>
</dbReference>
<gene>
    <name evidence="6" type="ORF">GCM10007320_43050</name>
</gene>
<evidence type="ECO:0000256" key="2">
    <source>
        <dbReference type="ARBA" id="ARBA00023015"/>
    </source>
</evidence>
<dbReference type="PANTHER" id="PTHR30118:SF15">
    <property type="entry name" value="TRANSCRIPTIONAL REGULATORY PROTEIN"/>
    <property type="match status" value="1"/>
</dbReference>
<evidence type="ECO:0000256" key="3">
    <source>
        <dbReference type="ARBA" id="ARBA00023125"/>
    </source>
</evidence>
<dbReference type="Pfam" id="PF00126">
    <property type="entry name" value="HTH_1"/>
    <property type="match status" value="1"/>
</dbReference>
<evidence type="ECO:0000256" key="4">
    <source>
        <dbReference type="ARBA" id="ARBA00023163"/>
    </source>
</evidence>
<dbReference type="PRINTS" id="PR00039">
    <property type="entry name" value="HTHLYSR"/>
</dbReference>
<keyword evidence="4" id="KW-0804">Transcription</keyword>
<accession>A0ABQ3G657</accession>
<dbReference type="InterPro" id="IPR000847">
    <property type="entry name" value="LysR_HTH_N"/>
</dbReference>
<dbReference type="InterPro" id="IPR005119">
    <property type="entry name" value="LysR_subst-bd"/>
</dbReference>
<dbReference type="EMBL" id="BMYK01000016">
    <property type="protein sequence ID" value="GHC92734.1"/>
    <property type="molecule type" value="Genomic_DNA"/>
</dbReference>
<proteinExistence type="inferred from homology"/>
<dbReference type="Pfam" id="PF03466">
    <property type="entry name" value="LysR_substrate"/>
    <property type="match status" value="1"/>
</dbReference>
<sequence>MNLRTLDLNLLLVFDAVYTERSISRAAFKLHLSQPTVSNALARLRERLGDALFERSAQGMAPTPRAKTLAEPIRQALALLERGLRGGDDFDYAHAEREFVVAAEDYGETVVLPRFIDWLGQVAPGIRIRIRPEPGAQLQAELREGTVDLALDYFAPQDPAVLSSCVLTESLLTLARRDHPLVGERLGLETYLALRHVVLAHQGHSRPMIDLALAKRGLSRHIAVTVPHFLSMPLLVQTSDLVCTLPRRMGQLYADHFRLKAHAVPLRTPQFPVYLLWHRNAEQDTGHRWFREHLVEFCQRL</sequence>
<comment type="similarity">
    <text evidence="1">Belongs to the LysR transcriptional regulatory family.</text>
</comment>
<dbReference type="InterPro" id="IPR036388">
    <property type="entry name" value="WH-like_DNA-bd_sf"/>
</dbReference>
<dbReference type="Gene3D" id="3.40.190.10">
    <property type="entry name" value="Periplasmic binding protein-like II"/>
    <property type="match status" value="2"/>
</dbReference>
<dbReference type="Proteomes" id="UP000626210">
    <property type="component" value="Unassembled WGS sequence"/>
</dbReference>
<organism evidence="6 7">
    <name type="scientific">Pseudorhodoferax aquiterrae</name>
    <dbReference type="NCBI Taxonomy" id="747304"/>
    <lineage>
        <taxon>Bacteria</taxon>
        <taxon>Pseudomonadati</taxon>
        <taxon>Pseudomonadota</taxon>
        <taxon>Betaproteobacteria</taxon>
        <taxon>Burkholderiales</taxon>
        <taxon>Comamonadaceae</taxon>
    </lineage>
</organism>
<dbReference type="InterPro" id="IPR050389">
    <property type="entry name" value="LysR-type_TF"/>
</dbReference>
<evidence type="ECO:0000259" key="5">
    <source>
        <dbReference type="PROSITE" id="PS50931"/>
    </source>
</evidence>
<feature type="domain" description="HTH lysR-type" evidence="5">
    <location>
        <begin position="6"/>
        <end position="63"/>
    </location>
</feature>
<evidence type="ECO:0000313" key="7">
    <source>
        <dbReference type="Proteomes" id="UP000626210"/>
    </source>
</evidence>
<keyword evidence="7" id="KW-1185">Reference proteome</keyword>
<keyword evidence="2" id="KW-0805">Transcription regulation</keyword>
<dbReference type="PROSITE" id="PS50931">
    <property type="entry name" value="HTH_LYSR"/>
    <property type="match status" value="1"/>
</dbReference>
<comment type="caution">
    <text evidence="6">The sequence shown here is derived from an EMBL/GenBank/DDBJ whole genome shotgun (WGS) entry which is preliminary data.</text>
</comment>
<dbReference type="InterPro" id="IPR037402">
    <property type="entry name" value="YidZ_PBP2"/>
</dbReference>
<protein>
    <submittedName>
        <fullName evidence="6">LysR family transcriptional regulator</fullName>
    </submittedName>
</protein>
<reference evidence="7" key="1">
    <citation type="journal article" date="2019" name="Int. J. Syst. Evol. Microbiol.">
        <title>The Global Catalogue of Microorganisms (GCM) 10K type strain sequencing project: providing services to taxonomists for standard genome sequencing and annotation.</title>
        <authorList>
            <consortium name="The Broad Institute Genomics Platform"/>
            <consortium name="The Broad Institute Genome Sequencing Center for Infectious Disease"/>
            <person name="Wu L."/>
            <person name="Ma J."/>
        </authorList>
    </citation>
    <scope>NUCLEOTIDE SEQUENCE [LARGE SCALE GENOMIC DNA]</scope>
    <source>
        <strain evidence="7">KCTC 23314</strain>
    </source>
</reference>
<dbReference type="Gene3D" id="1.10.10.10">
    <property type="entry name" value="Winged helix-like DNA-binding domain superfamily/Winged helix DNA-binding domain"/>
    <property type="match status" value="1"/>
</dbReference>
<dbReference type="CDD" id="cd08417">
    <property type="entry name" value="PBP2_Nitroaromatics_like"/>
    <property type="match status" value="1"/>
</dbReference>